<evidence type="ECO:0000313" key="5">
    <source>
        <dbReference type="Proteomes" id="UP000559598"/>
    </source>
</evidence>
<feature type="domain" description="LysM" evidence="3">
    <location>
        <begin position="132"/>
        <end position="178"/>
    </location>
</feature>
<gene>
    <name evidence="4" type="ORF">GGR02_000788</name>
</gene>
<evidence type="ECO:0000313" key="4">
    <source>
        <dbReference type="EMBL" id="MBB4073027.1"/>
    </source>
</evidence>
<keyword evidence="2" id="KW-1133">Transmembrane helix</keyword>
<feature type="transmembrane region" description="Helical" evidence="2">
    <location>
        <begin position="52"/>
        <end position="74"/>
    </location>
</feature>
<organism evidence="4 5">
    <name type="scientific">Anoxybacteroides voinovskiense</name>
    <dbReference type="NCBI Taxonomy" id="230470"/>
    <lineage>
        <taxon>Bacteria</taxon>
        <taxon>Bacillati</taxon>
        <taxon>Bacillota</taxon>
        <taxon>Bacilli</taxon>
        <taxon>Bacillales</taxon>
        <taxon>Anoxybacillaceae</taxon>
        <taxon>Anoxybacteroides</taxon>
    </lineage>
</organism>
<feature type="region of interest" description="Disordered" evidence="1">
    <location>
        <begin position="90"/>
        <end position="127"/>
    </location>
</feature>
<reference evidence="4 5" key="1">
    <citation type="submission" date="2020-08" db="EMBL/GenBank/DDBJ databases">
        <title>Genomic Encyclopedia of Type Strains, Phase IV (KMG-IV): sequencing the most valuable type-strain genomes for metagenomic binning, comparative biology and taxonomic classification.</title>
        <authorList>
            <person name="Goeker M."/>
        </authorList>
    </citation>
    <scope>NUCLEOTIDE SEQUENCE [LARGE SCALE GENOMIC DNA]</scope>
    <source>
        <strain evidence="4 5">DSM 17075</strain>
    </source>
</reference>
<keyword evidence="2" id="KW-0472">Membrane</keyword>
<name>A0A840DS47_9BACL</name>
<feature type="compositionally biased region" description="Basic and acidic residues" evidence="1">
    <location>
        <begin position="90"/>
        <end position="103"/>
    </location>
</feature>
<dbReference type="Gene3D" id="3.10.350.10">
    <property type="entry name" value="LysM domain"/>
    <property type="match status" value="1"/>
</dbReference>
<evidence type="ECO:0000256" key="1">
    <source>
        <dbReference type="SAM" id="MobiDB-lite"/>
    </source>
</evidence>
<dbReference type="SUPFAM" id="SSF54106">
    <property type="entry name" value="LysM domain"/>
    <property type="match status" value="1"/>
</dbReference>
<dbReference type="Pfam" id="PF01476">
    <property type="entry name" value="LysM"/>
    <property type="match status" value="1"/>
</dbReference>
<protein>
    <submittedName>
        <fullName evidence="4">LysM repeat protein</fullName>
    </submittedName>
</protein>
<keyword evidence="2" id="KW-0812">Transmembrane</keyword>
<dbReference type="PROSITE" id="PS51782">
    <property type="entry name" value="LYSM"/>
    <property type="match status" value="1"/>
</dbReference>
<dbReference type="InterPro" id="IPR036779">
    <property type="entry name" value="LysM_dom_sf"/>
</dbReference>
<feature type="compositionally biased region" description="Basic and acidic residues" evidence="1">
    <location>
        <begin position="1"/>
        <end position="26"/>
    </location>
</feature>
<dbReference type="AlphaFoldDB" id="A0A840DS47"/>
<dbReference type="EMBL" id="JACIDE010000004">
    <property type="protein sequence ID" value="MBB4073027.1"/>
    <property type="molecule type" value="Genomic_DNA"/>
</dbReference>
<evidence type="ECO:0000256" key="2">
    <source>
        <dbReference type="SAM" id="Phobius"/>
    </source>
</evidence>
<accession>A0A840DS47</accession>
<comment type="caution">
    <text evidence="4">The sequence shown here is derived from an EMBL/GenBank/DDBJ whole genome shotgun (WGS) entry which is preliminary data.</text>
</comment>
<dbReference type="InterPro" id="IPR018392">
    <property type="entry name" value="LysM"/>
</dbReference>
<dbReference type="Proteomes" id="UP000559598">
    <property type="component" value="Unassembled WGS sequence"/>
</dbReference>
<sequence length="185" mass="21449">MNNMHDQAEQLRKQMEGKTEENKEPDVLSLPPRSEVHKTKEKKTKWKIKYPLVRLLLLFFILLPLVIFAIYYMGDKRTVAPIKKSESYEPIALDEKTPPKEEMPVSSMPETETKENETTTPSEKTASDKQVITHVVEANETLFSIAMRYYGTKDGMDIIKHWNHLQSAQLYQGQVLQIPVMELTK</sequence>
<proteinExistence type="predicted"/>
<dbReference type="CDD" id="cd00118">
    <property type="entry name" value="LysM"/>
    <property type="match status" value="1"/>
</dbReference>
<keyword evidence="5" id="KW-1185">Reference proteome</keyword>
<dbReference type="SMART" id="SM00257">
    <property type="entry name" value="LysM"/>
    <property type="match status" value="1"/>
</dbReference>
<evidence type="ECO:0000259" key="3">
    <source>
        <dbReference type="PROSITE" id="PS51782"/>
    </source>
</evidence>
<feature type="region of interest" description="Disordered" evidence="1">
    <location>
        <begin position="1"/>
        <end position="40"/>
    </location>
</feature>